<accession>A0AAV2KWY8</accession>
<name>A0AAV2KWY8_KNICA</name>
<dbReference type="InterPro" id="IPR036397">
    <property type="entry name" value="RNaseH_sf"/>
</dbReference>
<dbReference type="SUPFAM" id="SSF53098">
    <property type="entry name" value="Ribonuclease H-like"/>
    <property type="match status" value="1"/>
</dbReference>
<evidence type="ECO:0000259" key="1">
    <source>
        <dbReference type="Pfam" id="PF24764"/>
    </source>
</evidence>
<feature type="domain" description="Integrase core" evidence="1">
    <location>
        <begin position="42"/>
        <end position="155"/>
    </location>
</feature>
<dbReference type="Proteomes" id="UP001497482">
    <property type="component" value="Chromosome 2"/>
</dbReference>
<proteinExistence type="predicted"/>
<dbReference type="PANTHER" id="PTHR46791">
    <property type="entry name" value="EXPRESSED PROTEIN"/>
    <property type="match status" value="1"/>
</dbReference>
<keyword evidence="3" id="KW-1185">Reference proteome</keyword>
<organism evidence="2 3">
    <name type="scientific">Knipowitschia caucasica</name>
    <name type="common">Caucasian dwarf goby</name>
    <name type="synonym">Pomatoschistus caucasicus</name>
    <dbReference type="NCBI Taxonomy" id="637954"/>
    <lineage>
        <taxon>Eukaryota</taxon>
        <taxon>Metazoa</taxon>
        <taxon>Chordata</taxon>
        <taxon>Craniata</taxon>
        <taxon>Vertebrata</taxon>
        <taxon>Euteleostomi</taxon>
        <taxon>Actinopterygii</taxon>
        <taxon>Neopterygii</taxon>
        <taxon>Teleostei</taxon>
        <taxon>Neoteleostei</taxon>
        <taxon>Acanthomorphata</taxon>
        <taxon>Gobiaria</taxon>
        <taxon>Gobiiformes</taxon>
        <taxon>Gobioidei</taxon>
        <taxon>Gobiidae</taxon>
        <taxon>Gobiinae</taxon>
        <taxon>Knipowitschia</taxon>
    </lineage>
</organism>
<sequence length="198" mass="22311">MSDQELDSVVADIKTNMPDSGVDTLGVLERLSSLRCTVRRSYSVPCPKSLVHIDTNHKLIRYNMVIFGGIDGYSRKIMYLGVANNNRSETTLAFFQESVDKFGFPLRVRADQGVENVAVARLMFSARGTGVGSFISGKSVHNQRIERLWRDVYMAMGEMQTPVPEPPMLDDLQIPEIEWESSGFFSTSDQWRPANRGR</sequence>
<dbReference type="InterPro" id="IPR012337">
    <property type="entry name" value="RNaseH-like_sf"/>
</dbReference>
<dbReference type="Pfam" id="PF24764">
    <property type="entry name" value="rva_4"/>
    <property type="match status" value="1"/>
</dbReference>
<gene>
    <name evidence="2" type="ORF">KC01_LOCUS21949</name>
</gene>
<dbReference type="InterPro" id="IPR058913">
    <property type="entry name" value="Integrase_dom_put"/>
</dbReference>
<evidence type="ECO:0000313" key="2">
    <source>
        <dbReference type="EMBL" id="CAL1592736.1"/>
    </source>
</evidence>
<evidence type="ECO:0000313" key="3">
    <source>
        <dbReference type="Proteomes" id="UP001497482"/>
    </source>
</evidence>
<dbReference type="EMBL" id="OZ035824">
    <property type="protein sequence ID" value="CAL1592736.1"/>
    <property type="molecule type" value="Genomic_DNA"/>
</dbReference>
<dbReference type="Gene3D" id="3.30.420.10">
    <property type="entry name" value="Ribonuclease H-like superfamily/Ribonuclease H"/>
    <property type="match status" value="1"/>
</dbReference>
<dbReference type="GO" id="GO:0003676">
    <property type="term" value="F:nucleic acid binding"/>
    <property type="evidence" value="ECO:0007669"/>
    <property type="project" value="InterPro"/>
</dbReference>
<protein>
    <recommendedName>
        <fullName evidence="1">Integrase core domain-containing protein</fullName>
    </recommendedName>
</protein>
<dbReference type="PANTHER" id="PTHR46791:SF11">
    <property type="entry name" value="INTEGRASE CATALYTIC DOMAIN-CONTAINING PROTEIN"/>
    <property type="match status" value="1"/>
</dbReference>
<dbReference type="AlphaFoldDB" id="A0AAV2KWY8"/>
<reference evidence="2 3" key="1">
    <citation type="submission" date="2024-04" db="EMBL/GenBank/DDBJ databases">
        <authorList>
            <person name="Waldvogel A.-M."/>
            <person name="Schoenle A."/>
        </authorList>
    </citation>
    <scope>NUCLEOTIDE SEQUENCE [LARGE SCALE GENOMIC DNA]</scope>
</reference>